<name>A0A7W2FET2_9BURK</name>
<dbReference type="EMBL" id="JACEZU010000016">
    <property type="protein sequence ID" value="MBA5690353.1"/>
    <property type="molecule type" value="Genomic_DNA"/>
</dbReference>
<reference evidence="3 4" key="1">
    <citation type="submission" date="2020-07" db="EMBL/GenBank/DDBJ databases">
        <title>Novel species isolated from subtropical streams in China.</title>
        <authorList>
            <person name="Lu H."/>
        </authorList>
    </citation>
    <scope>NUCLEOTIDE SEQUENCE [LARGE SCALE GENOMIC DNA]</scope>
    <source>
        <strain evidence="3 4">LX47W</strain>
    </source>
</reference>
<dbReference type="AlphaFoldDB" id="A0A7W2FET2"/>
<dbReference type="CDD" id="cd00077">
    <property type="entry name" value="HDc"/>
    <property type="match status" value="1"/>
</dbReference>
<keyword evidence="4" id="KW-1185">Reference proteome</keyword>
<feature type="compositionally biased region" description="Pro residues" evidence="1">
    <location>
        <begin position="67"/>
        <end position="80"/>
    </location>
</feature>
<feature type="region of interest" description="Disordered" evidence="1">
    <location>
        <begin position="63"/>
        <end position="82"/>
    </location>
</feature>
<accession>A0A7W2FET2</accession>
<dbReference type="PANTHER" id="PTHR43155">
    <property type="entry name" value="CYCLIC DI-GMP PHOSPHODIESTERASE PA4108-RELATED"/>
    <property type="match status" value="1"/>
</dbReference>
<dbReference type="PANTHER" id="PTHR43155:SF2">
    <property type="entry name" value="CYCLIC DI-GMP PHOSPHODIESTERASE PA4108"/>
    <property type="match status" value="1"/>
</dbReference>
<protein>
    <submittedName>
        <fullName evidence="3">HD-GYP domain-containing protein</fullName>
    </submittedName>
</protein>
<dbReference type="Pfam" id="PF11871">
    <property type="entry name" value="DUF3391"/>
    <property type="match status" value="1"/>
</dbReference>
<dbReference type="SMART" id="SM00471">
    <property type="entry name" value="HDc"/>
    <property type="match status" value="1"/>
</dbReference>
<evidence type="ECO:0000313" key="4">
    <source>
        <dbReference type="Proteomes" id="UP000573499"/>
    </source>
</evidence>
<feature type="domain" description="HD-GYP" evidence="2">
    <location>
        <begin position="127"/>
        <end position="322"/>
    </location>
</feature>
<dbReference type="InterPro" id="IPR037522">
    <property type="entry name" value="HD_GYP_dom"/>
</dbReference>
<evidence type="ECO:0000256" key="1">
    <source>
        <dbReference type="SAM" id="MobiDB-lite"/>
    </source>
</evidence>
<dbReference type="InterPro" id="IPR003607">
    <property type="entry name" value="HD/PDEase_dom"/>
</dbReference>
<organism evidence="3 4">
    <name type="scientific">Rugamonas apoptosis</name>
    <dbReference type="NCBI Taxonomy" id="2758570"/>
    <lineage>
        <taxon>Bacteria</taxon>
        <taxon>Pseudomonadati</taxon>
        <taxon>Pseudomonadota</taxon>
        <taxon>Betaproteobacteria</taxon>
        <taxon>Burkholderiales</taxon>
        <taxon>Oxalobacteraceae</taxon>
        <taxon>Telluria group</taxon>
        <taxon>Rugamonas</taxon>
    </lineage>
</organism>
<evidence type="ECO:0000313" key="3">
    <source>
        <dbReference type="EMBL" id="MBA5690353.1"/>
    </source>
</evidence>
<dbReference type="Proteomes" id="UP000573499">
    <property type="component" value="Unassembled WGS sequence"/>
</dbReference>
<comment type="caution">
    <text evidence="3">The sequence shown here is derived from an EMBL/GenBank/DDBJ whole genome shotgun (WGS) entry which is preliminary data.</text>
</comment>
<dbReference type="PROSITE" id="PS51832">
    <property type="entry name" value="HD_GYP"/>
    <property type="match status" value="1"/>
</dbReference>
<dbReference type="SUPFAM" id="SSF109604">
    <property type="entry name" value="HD-domain/PDEase-like"/>
    <property type="match status" value="1"/>
</dbReference>
<sequence>MAVKLKKIQVIDLRLGMFLHAFDSSWLSTPFWRSKFLLDDPAVLKQAHDSGITTCWIDLARGDDEAPPAPPAPPPAPEPTPFERELQQAAALCAQAREATRSMFREARLGNAIDVGQCTDLVDELARSVTRNPGALISLARLKNKDDYTYMHSVAVCALMIGLGQHLGLDEAACREAGLAGLLHDLGKAGIPLEILNKPGKLTDEEFAAMRSHPRHGYDLLREGGAVSAGVGDVCLHHHEKMDGSGYPDRLPGSDISLLARMGAVCDVYDAITSNRPYKAGWDPSESVARMLEWQGHFDPVVLAAFVKLLGIYPVGTLVRLNSQRLAIVTEQNSGALTKPIVKAFYSLRTKSRIEPVRIDLSLATAKDAISGREPREQWAFDDLEQIWAGAAAGR</sequence>
<dbReference type="Pfam" id="PF13487">
    <property type="entry name" value="HD_5"/>
    <property type="match status" value="1"/>
</dbReference>
<dbReference type="RefSeq" id="WP_182157153.1">
    <property type="nucleotide sequence ID" value="NZ_JACEZU010000016.1"/>
</dbReference>
<dbReference type="GO" id="GO:0008081">
    <property type="term" value="F:phosphoric diester hydrolase activity"/>
    <property type="evidence" value="ECO:0007669"/>
    <property type="project" value="UniProtKB-ARBA"/>
</dbReference>
<proteinExistence type="predicted"/>
<dbReference type="InterPro" id="IPR021812">
    <property type="entry name" value="DUF3391"/>
</dbReference>
<gene>
    <name evidence="3" type="ORF">H3H39_25235</name>
</gene>
<evidence type="ECO:0000259" key="2">
    <source>
        <dbReference type="PROSITE" id="PS51832"/>
    </source>
</evidence>
<dbReference type="Gene3D" id="1.10.3210.10">
    <property type="entry name" value="Hypothetical protein af1432"/>
    <property type="match status" value="1"/>
</dbReference>